<keyword evidence="3 7" id="KW-0812">Transmembrane</keyword>
<dbReference type="PANTHER" id="PTHR13906">
    <property type="entry name" value="PORCUPINE"/>
    <property type="match status" value="1"/>
</dbReference>
<feature type="transmembrane region" description="Helical" evidence="7">
    <location>
        <begin position="452"/>
        <end position="472"/>
    </location>
</feature>
<sequence>MAIKAAEALAASLGMPMQNFTIALVLLSAYPMALFYSYLPAKAATTKHIFSIGVTTFFFLTLVDVGLYLQLLAASVAAYVLVAAKRESAWTPVAVGVGIMGLLSYHHMNNQIINPDPARSDNTGPIMMMVIKLSTFAWAAHDGTKPKDVLTTEQRRTAVHHMPTLLEFLGYAFFFGGWLVGPANDFSEYRRFTRGEPPFDHIPPRGIATLRTFLMGVFTLGIYIWLDKPLSHWGILTDEFAKKSFFYRLMYINLAGNVVRCKYYGVWKLAEGACNLSGIGYLGPCPSNPQKQIFARVQNVEPLTLELAQSPRAYIGAWNQQTGKWLRNCIYLRISPIPAPAPKSDDKKLVSGKPAKKQSTAFANMATYFTSAIWHGFRPGYYFTFLSGGIVTITGQILRRNLRPLVIAPSRLAPFKPLYDLAGWVFTQISINYICAPFPVYWVPNGLTIWSSVYYCVHVWNFAAIVFFSFLGGGTMVKRVGKQLGVVYPGRPAKTGVVTPPDVDVTDLLPNETDEVREIKSHDRDYEDKVKTT</sequence>
<dbReference type="Proteomes" id="UP000318582">
    <property type="component" value="Unassembled WGS sequence"/>
</dbReference>
<keyword evidence="9" id="KW-1185">Reference proteome</keyword>
<evidence type="ECO:0000313" key="9">
    <source>
        <dbReference type="Proteomes" id="UP000318582"/>
    </source>
</evidence>
<evidence type="ECO:0000256" key="2">
    <source>
        <dbReference type="ARBA" id="ARBA00022679"/>
    </source>
</evidence>
<comment type="subcellular location">
    <subcellularLocation>
        <location evidence="1">Membrane</location>
        <topology evidence="1">Multi-pass membrane protein</topology>
    </subcellularLocation>
</comment>
<comment type="caution">
    <text evidence="8">The sequence shown here is derived from an EMBL/GenBank/DDBJ whole genome shotgun (WGS) entry which is preliminary data.</text>
</comment>
<dbReference type="Pfam" id="PF03062">
    <property type="entry name" value="MBOAT"/>
    <property type="match status" value="1"/>
</dbReference>
<proteinExistence type="predicted"/>
<accession>A0A507DTQ6</accession>
<dbReference type="GO" id="GO:0046474">
    <property type="term" value="P:glycerophospholipid biosynthetic process"/>
    <property type="evidence" value="ECO:0007669"/>
    <property type="project" value="TreeGrafter"/>
</dbReference>
<evidence type="ECO:0000256" key="7">
    <source>
        <dbReference type="SAM" id="Phobius"/>
    </source>
</evidence>
<name>A0A507DTQ6_9FUNG</name>
<evidence type="ECO:0000256" key="3">
    <source>
        <dbReference type="ARBA" id="ARBA00022692"/>
    </source>
</evidence>
<dbReference type="EMBL" id="QEAQ01000126">
    <property type="protein sequence ID" value="TPX55123.1"/>
    <property type="molecule type" value="Genomic_DNA"/>
</dbReference>
<gene>
    <name evidence="8" type="ORF">PhCBS80983_g05582</name>
</gene>
<organism evidence="8 9">
    <name type="scientific">Powellomyces hirtus</name>
    <dbReference type="NCBI Taxonomy" id="109895"/>
    <lineage>
        <taxon>Eukaryota</taxon>
        <taxon>Fungi</taxon>
        <taxon>Fungi incertae sedis</taxon>
        <taxon>Chytridiomycota</taxon>
        <taxon>Chytridiomycota incertae sedis</taxon>
        <taxon>Chytridiomycetes</taxon>
        <taxon>Spizellomycetales</taxon>
        <taxon>Powellomycetaceae</taxon>
        <taxon>Powellomyces</taxon>
    </lineage>
</organism>
<keyword evidence="4 7" id="KW-1133">Transmembrane helix</keyword>
<evidence type="ECO:0000256" key="1">
    <source>
        <dbReference type="ARBA" id="ARBA00004141"/>
    </source>
</evidence>
<dbReference type="GO" id="GO:0030258">
    <property type="term" value="P:lipid modification"/>
    <property type="evidence" value="ECO:0007669"/>
    <property type="project" value="TreeGrafter"/>
</dbReference>
<feature type="transmembrane region" description="Helical" evidence="7">
    <location>
        <begin position="418"/>
        <end position="440"/>
    </location>
</feature>
<dbReference type="InterPro" id="IPR049941">
    <property type="entry name" value="LPLAT_7/PORCN-like"/>
</dbReference>
<dbReference type="GO" id="GO:0016020">
    <property type="term" value="C:membrane"/>
    <property type="evidence" value="ECO:0007669"/>
    <property type="project" value="UniProtKB-SubCell"/>
</dbReference>
<protein>
    <recommendedName>
        <fullName evidence="10">Lysophospholipid acyltransferase</fullName>
    </recommendedName>
</protein>
<evidence type="ECO:0000256" key="4">
    <source>
        <dbReference type="ARBA" id="ARBA00022989"/>
    </source>
</evidence>
<reference evidence="8 9" key="1">
    <citation type="journal article" date="2019" name="Sci. Rep.">
        <title>Comparative genomics of chytrid fungi reveal insights into the obligate biotrophic and pathogenic lifestyle of Synchytrium endobioticum.</title>
        <authorList>
            <person name="van de Vossenberg B.T.L.H."/>
            <person name="Warris S."/>
            <person name="Nguyen H.D.T."/>
            <person name="van Gent-Pelzer M.P.E."/>
            <person name="Joly D.L."/>
            <person name="van de Geest H.C."/>
            <person name="Bonants P.J.M."/>
            <person name="Smith D.S."/>
            <person name="Levesque C.A."/>
            <person name="van der Lee T.A.J."/>
        </authorList>
    </citation>
    <scope>NUCLEOTIDE SEQUENCE [LARGE SCALE GENOMIC DNA]</scope>
    <source>
        <strain evidence="8 9">CBS 809.83</strain>
    </source>
</reference>
<feature type="transmembrane region" description="Helical" evidence="7">
    <location>
        <begin position="208"/>
        <end position="226"/>
    </location>
</feature>
<dbReference type="GO" id="GO:0003841">
    <property type="term" value="F:1-acylglycerol-3-phosphate O-acyltransferase activity"/>
    <property type="evidence" value="ECO:0007669"/>
    <property type="project" value="TreeGrafter"/>
</dbReference>
<dbReference type="InterPro" id="IPR004299">
    <property type="entry name" value="MBOAT_fam"/>
</dbReference>
<feature type="transmembrane region" description="Helical" evidence="7">
    <location>
        <begin position="59"/>
        <end position="82"/>
    </location>
</feature>
<feature type="transmembrane region" description="Helical" evidence="7">
    <location>
        <begin position="20"/>
        <end position="39"/>
    </location>
</feature>
<evidence type="ECO:0000256" key="5">
    <source>
        <dbReference type="ARBA" id="ARBA00023136"/>
    </source>
</evidence>
<feature type="transmembrane region" description="Helical" evidence="7">
    <location>
        <begin position="89"/>
        <end position="108"/>
    </location>
</feature>
<dbReference type="PANTHER" id="PTHR13906:SF4">
    <property type="entry name" value="LYSOPHOSPHOLIPID ACYLTRANSFERASE 6"/>
    <property type="match status" value="1"/>
</dbReference>
<evidence type="ECO:0000313" key="8">
    <source>
        <dbReference type="EMBL" id="TPX55123.1"/>
    </source>
</evidence>
<dbReference type="GO" id="GO:0047184">
    <property type="term" value="F:1-acylglycerophosphocholine O-acyltransferase activity"/>
    <property type="evidence" value="ECO:0007669"/>
    <property type="project" value="TreeGrafter"/>
</dbReference>
<dbReference type="STRING" id="109895.A0A507DTQ6"/>
<keyword evidence="2" id="KW-0808">Transferase</keyword>
<keyword evidence="6" id="KW-0012">Acyltransferase</keyword>
<dbReference type="AlphaFoldDB" id="A0A507DTQ6"/>
<keyword evidence="5 7" id="KW-0472">Membrane</keyword>
<feature type="transmembrane region" description="Helical" evidence="7">
    <location>
        <begin position="168"/>
        <end position="187"/>
    </location>
</feature>
<evidence type="ECO:0008006" key="10">
    <source>
        <dbReference type="Google" id="ProtNLM"/>
    </source>
</evidence>
<evidence type="ECO:0000256" key="6">
    <source>
        <dbReference type="ARBA" id="ARBA00023315"/>
    </source>
</evidence>
<dbReference type="GO" id="GO:0005783">
    <property type="term" value="C:endoplasmic reticulum"/>
    <property type="evidence" value="ECO:0007669"/>
    <property type="project" value="TreeGrafter"/>
</dbReference>